<keyword evidence="2" id="KW-1185">Reference proteome</keyword>
<evidence type="ECO:0000313" key="1">
    <source>
        <dbReference type="EMBL" id="KAL3509175.1"/>
    </source>
</evidence>
<evidence type="ECO:0000313" key="2">
    <source>
        <dbReference type="Proteomes" id="UP001630127"/>
    </source>
</evidence>
<protein>
    <submittedName>
        <fullName evidence="1">Uncharacterized protein</fullName>
    </submittedName>
</protein>
<dbReference type="EMBL" id="JBJUIK010000012">
    <property type="protein sequence ID" value="KAL3509175.1"/>
    <property type="molecule type" value="Genomic_DNA"/>
</dbReference>
<name>A0ABD2YST3_9GENT</name>
<sequence>MGDMCRTEEEMGEESGRRKKYRGLRGLELGLGGVMGLKREKYYSSKERRQVEEFYDFPVENEASGYFICDGLEKFWEFIENQRQDMQQLTTSSETHNHRTLNVGLIYDNHLLSNDLIATKESAMGSEVRSSCSTSMMSDANESDIQMPKAMSFVASTSKASISE</sequence>
<comment type="caution">
    <text evidence="1">The sequence shown here is derived from an EMBL/GenBank/DDBJ whole genome shotgun (WGS) entry which is preliminary data.</text>
</comment>
<proteinExistence type="predicted"/>
<reference evidence="1 2" key="1">
    <citation type="submission" date="2024-11" db="EMBL/GenBank/DDBJ databases">
        <title>A near-complete genome assembly of Cinchona calisaya.</title>
        <authorList>
            <person name="Lian D.C."/>
            <person name="Zhao X.W."/>
            <person name="Wei L."/>
        </authorList>
    </citation>
    <scope>NUCLEOTIDE SEQUENCE [LARGE SCALE GENOMIC DNA]</scope>
    <source>
        <tissue evidence="1">Nenye</tissue>
    </source>
</reference>
<dbReference type="Proteomes" id="UP001630127">
    <property type="component" value="Unassembled WGS sequence"/>
</dbReference>
<gene>
    <name evidence="1" type="ORF">ACH5RR_028576</name>
</gene>
<accession>A0ABD2YST3</accession>
<dbReference type="AlphaFoldDB" id="A0ABD2YST3"/>
<organism evidence="1 2">
    <name type="scientific">Cinchona calisaya</name>
    <dbReference type="NCBI Taxonomy" id="153742"/>
    <lineage>
        <taxon>Eukaryota</taxon>
        <taxon>Viridiplantae</taxon>
        <taxon>Streptophyta</taxon>
        <taxon>Embryophyta</taxon>
        <taxon>Tracheophyta</taxon>
        <taxon>Spermatophyta</taxon>
        <taxon>Magnoliopsida</taxon>
        <taxon>eudicotyledons</taxon>
        <taxon>Gunneridae</taxon>
        <taxon>Pentapetalae</taxon>
        <taxon>asterids</taxon>
        <taxon>lamiids</taxon>
        <taxon>Gentianales</taxon>
        <taxon>Rubiaceae</taxon>
        <taxon>Cinchonoideae</taxon>
        <taxon>Cinchoneae</taxon>
        <taxon>Cinchona</taxon>
    </lineage>
</organism>